<feature type="compositionally biased region" description="Low complexity" evidence="1">
    <location>
        <begin position="310"/>
        <end position="323"/>
    </location>
</feature>
<dbReference type="OrthoDB" id="8453396at2"/>
<dbReference type="Gene3D" id="1.40.20.10">
    <property type="entry name" value="CHAD domain"/>
    <property type="match status" value="1"/>
</dbReference>
<dbReference type="PANTHER" id="PTHR39339:SF1">
    <property type="entry name" value="CHAD DOMAIN-CONTAINING PROTEIN"/>
    <property type="match status" value="1"/>
</dbReference>
<dbReference type="KEGG" id="blag:BLTE_02610"/>
<dbReference type="PROSITE" id="PS51708">
    <property type="entry name" value="CHAD"/>
    <property type="match status" value="1"/>
</dbReference>
<organism evidence="3 4">
    <name type="scientific">Blastochloris tepida</name>
    <dbReference type="NCBI Taxonomy" id="2233851"/>
    <lineage>
        <taxon>Bacteria</taxon>
        <taxon>Pseudomonadati</taxon>
        <taxon>Pseudomonadota</taxon>
        <taxon>Alphaproteobacteria</taxon>
        <taxon>Hyphomicrobiales</taxon>
        <taxon>Blastochloridaceae</taxon>
        <taxon>Blastochloris</taxon>
    </lineage>
</organism>
<proteinExistence type="predicted"/>
<accession>A0A348FW93</accession>
<dbReference type="InterPro" id="IPR007899">
    <property type="entry name" value="CHAD_dom"/>
</dbReference>
<dbReference type="Proteomes" id="UP000266934">
    <property type="component" value="Chromosome"/>
</dbReference>
<dbReference type="InterPro" id="IPR038186">
    <property type="entry name" value="CHAD_dom_sf"/>
</dbReference>
<evidence type="ECO:0000313" key="4">
    <source>
        <dbReference type="Proteomes" id="UP000266934"/>
    </source>
</evidence>
<sequence length="356" mass="38426">MAKRMPDAEDAAAGELSRALIAGVEDAAATLESGRHRDDVAIHEFRKAMKRHRALLRLTEPLRGEAAKAERREAGALARRLSGARDLTAAREGLDDLIDKKLIRPDLAAPVREALEAARRASEAASLDTTVRADVLAFLGRARAAAARIAEADLPLRALIAGLARGFRRMVHAAPQDWSAASADSLHELRKAAVIHRYQIELALPLWPRPIEVWIDEVQRLRDRLGQGQDLEALSHFLAGAPRLLDAGRHARLMAAIRTRQGQHVAAAEQQMARLAAERPHAFAERLLAYAGAHRLTAPRPHTPAPAPAGPAADTPGHTPADTAPRKPRRRGAAKRTPGAKDQSRQTNGSAGDSSP</sequence>
<gene>
    <name evidence="3" type="ORF">BLTE_02610</name>
</gene>
<keyword evidence="4" id="KW-1185">Reference proteome</keyword>
<feature type="region of interest" description="Disordered" evidence="1">
    <location>
        <begin position="297"/>
        <end position="356"/>
    </location>
</feature>
<feature type="compositionally biased region" description="Polar residues" evidence="1">
    <location>
        <begin position="345"/>
        <end position="356"/>
    </location>
</feature>
<reference evidence="3 4" key="1">
    <citation type="submission" date="2018-08" db="EMBL/GenBank/DDBJ databases">
        <title>Complete genome sequencing of Blastochloris tepida GI.</title>
        <authorList>
            <person name="Tsukatani Y."/>
            <person name="Mori H."/>
        </authorList>
    </citation>
    <scope>NUCLEOTIDE SEQUENCE [LARGE SCALE GENOMIC DNA]</scope>
    <source>
        <strain evidence="3 4">GI</strain>
    </source>
</reference>
<evidence type="ECO:0000259" key="2">
    <source>
        <dbReference type="PROSITE" id="PS51708"/>
    </source>
</evidence>
<evidence type="ECO:0000256" key="1">
    <source>
        <dbReference type="SAM" id="MobiDB-lite"/>
    </source>
</evidence>
<dbReference type="RefSeq" id="WP_160140480.1">
    <property type="nucleotide sequence ID" value="NZ_AP018907.1"/>
</dbReference>
<dbReference type="EMBL" id="AP018907">
    <property type="protein sequence ID" value="BBF91576.1"/>
    <property type="molecule type" value="Genomic_DNA"/>
</dbReference>
<dbReference type="Pfam" id="PF05235">
    <property type="entry name" value="CHAD"/>
    <property type="match status" value="1"/>
</dbReference>
<feature type="domain" description="CHAD" evidence="2">
    <location>
        <begin position="9"/>
        <end position="274"/>
    </location>
</feature>
<dbReference type="PANTHER" id="PTHR39339">
    <property type="entry name" value="SLR1444 PROTEIN"/>
    <property type="match status" value="1"/>
</dbReference>
<protein>
    <recommendedName>
        <fullName evidence="2">CHAD domain-containing protein</fullName>
    </recommendedName>
</protein>
<dbReference type="SMART" id="SM00880">
    <property type="entry name" value="CHAD"/>
    <property type="match status" value="1"/>
</dbReference>
<dbReference type="AlphaFoldDB" id="A0A348FW93"/>
<evidence type="ECO:0000313" key="3">
    <source>
        <dbReference type="EMBL" id="BBF91576.1"/>
    </source>
</evidence>
<name>A0A348FW93_9HYPH</name>